<dbReference type="EMBL" id="JAEIOT010000005">
    <property type="protein sequence ID" value="MBI9000033.1"/>
    <property type="molecule type" value="Genomic_DNA"/>
</dbReference>
<evidence type="ECO:0000256" key="2">
    <source>
        <dbReference type="SAM" id="Phobius"/>
    </source>
</evidence>
<name>A0ABS0VXC9_9CORY</name>
<feature type="region of interest" description="Disordered" evidence="1">
    <location>
        <begin position="150"/>
        <end position="191"/>
    </location>
</feature>
<comment type="caution">
    <text evidence="3">The sequence shown here is derived from an EMBL/GenBank/DDBJ whole genome shotgun (WGS) entry which is preliminary data.</text>
</comment>
<dbReference type="Proteomes" id="UP000625574">
    <property type="component" value="Unassembled WGS sequence"/>
</dbReference>
<protein>
    <submittedName>
        <fullName evidence="3">Septum formation initiator family protein</fullName>
    </submittedName>
</protein>
<evidence type="ECO:0000256" key="1">
    <source>
        <dbReference type="SAM" id="MobiDB-lite"/>
    </source>
</evidence>
<gene>
    <name evidence="3" type="ORF">JDV76_03480</name>
</gene>
<keyword evidence="2" id="KW-1133">Transmembrane helix</keyword>
<reference evidence="3 4" key="1">
    <citation type="submission" date="2020-12" db="EMBL/GenBank/DDBJ databases">
        <title>Genome public.</title>
        <authorList>
            <person name="Sun Q."/>
        </authorList>
    </citation>
    <scope>NUCLEOTIDE SEQUENCE [LARGE SCALE GENOMIC DNA]</scope>
    <source>
        <strain evidence="3 4">CCM 8864</strain>
    </source>
</reference>
<keyword evidence="2" id="KW-0472">Membrane</keyword>
<organism evidence="3 4">
    <name type="scientific">Corynebacterium marambiense</name>
    <dbReference type="NCBI Taxonomy" id="2765364"/>
    <lineage>
        <taxon>Bacteria</taxon>
        <taxon>Bacillati</taxon>
        <taxon>Actinomycetota</taxon>
        <taxon>Actinomycetes</taxon>
        <taxon>Mycobacteriales</taxon>
        <taxon>Corynebacteriaceae</taxon>
        <taxon>Corynebacterium</taxon>
    </lineage>
</organism>
<feature type="transmembrane region" description="Helical" evidence="2">
    <location>
        <begin position="27"/>
        <end position="48"/>
    </location>
</feature>
<evidence type="ECO:0000313" key="4">
    <source>
        <dbReference type="Proteomes" id="UP000625574"/>
    </source>
</evidence>
<keyword evidence="4" id="KW-1185">Reference proteome</keyword>
<accession>A0ABS0VXC9</accession>
<dbReference type="Pfam" id="PF04977">
    <property type="entry name" value="DivIC"/>
    <property type="match status" value="1"/>
</dbReference>
<sequence>MTNRRTSERRPGGRAALSRARETHGRFSALQVAILIIVLILVLVMLAVPVRNYFQQRAEIARISASIAERTERRDAFIDEIEKYRSEAYIREQARQRLGVIEPGETPFRIIDPEITTSTATTGAEEDATPTVSDPWWEVLWNSVADQDAEVTLPGTAMESAPLDENSKGNPPAVVPPPPDGQSIPVPAPPD</sequence>
<proteinExistence type="predicted"/>
<keyword evidence="2" id="KW-0812">Transmembrane</keyword>
<dbReference type="InterPro" id="IPR007060">
    <property type="entry name" value="FtsL/DivIC"/>
</dbReference>
<feature type="compositionally biased region" description="Pro residues" evidence="1">
    <location>
        <begin position="173"/>
        <end position="191"/>
    </location>
</feature>
<dbReference type="RefSeq" id="WP_198735497.1">
    <property type="nucleotide sequence ID" value="NZ_JAEIOT010000005.1"/>
</dbReference>
<evidence type="ECO:0000313" key="3">
    <source>
        <dbReference type="EMBL" id="MBI9000033.1"/>
    </source>
</evidence>